<keyword evidence="4 6" id="KW-1133">Transmembrane helix</keyword>
<organism evidence="7 8">
    <name type="scientific">Cherax quadricarinatus</name>
    <name type="common">Australian red claw crayfish</name>
    <dbReference type="NCBI Taxonomy" id="27406"/>
    <lineage>
        <taxon>Eukaryota</taxon>
        <taxon>Metazoa</taxon>
        <taxon>Ecdysozoa</taxon>
        <taxon>Arthropoda</taxon>
        <taxon>Crustacea</taxon>
        <taxon>Multicrustacea</taxon>
        <taxon>Malacostraca</taxon>
        <taxon>Eumalacostraca</taxon>
        <taxon>Eucarida</taxon>
        <taxon>Decapoda</taxon>
        <taxon>Pleocyemata</taxon>
        <taxon>Astacidea</taxon>
        <taxon>Parastacoidea</taxon>
        <taxon>Parastacidae</taxon>
        <taxon>Cherax</taxon>
    </lineage>
</organism>
<keyword evidence="8" id="KW-1185">Reference proteome</keyword>
<name>A0AAW0Y468_CHEQU</name>
<evidence type="ECO:0000313" key="8">
    <source>
        <dbReference type="Proteomes" id="UP001445076"/>
    </source>
</evidence>
<comment type="similarity">
    <text evidence="2 6">Belongs to the peroxisomal membrane protein PXMP2/4 family.</text>
</comment>
<dbReference type="GO" id="GO:0016020">
    <property type="term" value="C:membrane"/>
    <property type="evidence" value="ECO:0007669"/>
    <property type="project" value="UniProtKB-SubCell"/>
</dbReference>
<evidence type="ECO:0000313" key="7">
    <source>
        <dbReference type="EMBL" id="KAK8744929.1"/>
    </source>
</evidence>
<dbReference type="GO" id="GO:0061668">
    <property type="term" value="P:mitochondrial ribosome assembly"/>
    <property type="evidence" value="ECO:0007669"/>
    <property type="project" value="TreeGrafter"/>
</dbReference>
<protein>
    <recommendedName>
        <fullName evidence="9">Mpv17-like protein 2</fullName>
    </recommendedName>
</protein>
<sequence length="225" mass="26505">MLRGVDLVRKLLQSSLITSTRRIVHTAFDKHLFFTNVTLSFSLSGIGDILQQHHNIIYKQQTTWDIARTRHMTCTGITVGALCHHWYILLDRKLPGRTLKAVMKKLLVDQLLFSPICLTVFFISLGFFRGGDWDEFFTDIRHKGWRLYAAEWFVWPPAQIINFYWLPTKYRVLYDNTISLLFDIYTSRVCYDIKINKKDILEENKELKNNLEISTVKEVKIKNES</sequence>
<dbReference type="PANTHER" id="PTHR11266">
    <property type="entry name" value="PEROXISOMAL MEMBRANE PROTEIN 2, PXMP2 MPV17"/>
    <property type="match status" value="1"/>
</dbReference>
<evidence type="ECO:0000256" key="1">
    <source>
        <dbReference type="ARBA" id="ARBA00004141"/>
    </source>
</evidence>
<dbReference type="PANTHER" id="PTHR11266:SF8">
    <property type="entry name" value="MPV17-LIKE PROTEIN 2"/>
    <property type="match status" value="1"/>
</dbReference>
<dbReference type="AlphaFoldDB" id="A0AAW0Y468"/>
<evidence type="ECO:0000256" key="4">
    <source>
        <dbReference type="ARBA" id="ARBA00022989"/>
    </source>
</evidence>
<dbReference type="Pfam" id="PF04117">
    <property type="entry name" value="Mpv17_PMP22"/>
    <property type="match status" value="1"/>
</dbReference>
<evidence type="ECO:0000256" key="2">
    <source>
        <dbReference type="ARBA" id="ARBA00006824"/>
    </source>
</evidence>
<dbReference type="Proteomes" id="UP001445076">
    <property type="component" value="Unassembled WGS sequence"/>
</dbReference>
<comment type="subcellular location">
    <subcellularLocation>
        <location evidence="1">Membrane</location>
        <topology evidence="1">Multi-pass membrane protein</topology>
    </subcellularLocation>
</comment>
<dbReference type="InterPro" id="IPR007248">
    <property type="entry name" value="Mpv17_PMP22"/>
</dbReference>
<dbReference type="GO" id="GO:0005739">
    <property type="term" value="C:mitochondrion"/>
    <property type="evidence" value="ECO:0007669"/>
    <property type="project" value="TreeGrafter"/>
</dbReference>
<gene>
    <name evidence="7" type="ORF">OTU49_000695</name>
</gene>
<reference evidence="7 8" key="1">
    <citation type="journal article" date="2024" name="BMC Genomics">
        <title>Genome assembly of redclaw crayfish (Cherax quadricarinatus) provides insights into its immune adaptation and hypoxia tolerance.</title>
        <authorList>
            <person name="Liu Z."/>
            <person name="Zheng J."/>
            <person name="Li H."/>
            <person name="Fang K."/>
            <person name="Wang S."/>
            <person name="He J."/>
            <person name="Zhou D."/>
            <person name="Weng S."/>
            <person name="Chi M."/>
            <person name="Gu Z."/>
            <person name="He J."/>
            <person name="Li F."/>
            <person name="Wang M."/>
        </authorList>
    </citation>
    <scope>NUCLEOTIDE SEQUENCE [LARGE SCALE GENOMIC DNA]</scope>
    <source>
        <strain evidence="7">ZL_2023a</strain>
    </source>
</reference>
<evidence type="ECO:0008006" key="9">
    <source>
        <dbReference type="Google" id="ProtNLM"/>
    </source>
</evidence>
<keyword evidence="3 6" id="KW-0812">Transmembrane</keyword>
<keyword evidence="5 6" id="KW-0472">Membrane</keyword>
<proteinExistence type="inferred from homology"/>
<feature type="transmembrane region" description="Helical" evidence="6">
    <location>
        <begin position="106"/>
        <end position="128"/>
    </location>
</feature>
<evidence type="ECO:0000256" key="6">
    <source>
        <dbReference type="RuleBase" id="RU363053"/>
    </source>
</evidence>
<dbReference type="EMBL" id="JARKIK010000021">
    <property type="protein sequence ID" value="KAK8744929.1"/>
    <property type="molecule type" value="Genomic_DNA"/>
</dbReference>
<accession>A0AAW0Y468</accession>
<evidence type="ECO:0000256" key="5">
    <source>
        <dbReference type="ARBA" id="ARBA00023136"/>
    </source>
</evidence>
<comment type="caution">
    <text evidence="7">The sequence shown here is derived from an EMBL/GenBank/DDBJ whole genome shotgun (WGS) entry which is preliminary data.</text>
</comment>
<evidence type="ECO:0000256" key="3">
    <source>
        <dbReference type="ARBA" id="ARBA00022692"/>
    </source>
</evidence>
<feature type="transmembrane region" description="Helical" evidence="6">
    <location>
        <begin position="148"/>
        <end position="166"/>
    </location>
</feature>